<accession>A0A1R1PS66</accession>
<evidence type="ECO:0000313" key="2">
    <source>
        <dbReference type="EMBL" id="OMH83733.1"/>
    </source>
</evidence>
<evidence type="ECO:0000313" key="3">
    <source>
        <dbReference type="Proteomes" id="UP000188320"/>
    </source>
</evidence>
<dbReference type="EMBL" id="LSSK01000318">
    <property type="protein sequence ID" value="OMH83733.1"/>
    <property type="molecule type" value="Genomic_DNA"/>
</dbReference>
<protein>
    <submittedName>
        <fullName evidence="2">Uncharacterized protein</fullName>
    </submittedName>
</protein>
<dbReference type="Proteomes" id="UP000188320">
    <property type="component" value="Unassembled WGS sequence"/>
</dbReference>
<evidence type="ECO:0000256" key="1">
    <source>
        <dbReference type="SAM" id="MobiDB-lite"/>
    </source>
</evidence>
<dbReference type="OrthoDB" id="5580898at2759"/>
<feature type="compositionally biased region" description="Basic and acidic residues" evidence="1">
    <location>
        <begin position="17"/>
        <end position="26"/>
    </location>
</feature>
<dbReference type="AlphaFoldDB" id="A0A1R1PS66"/>
<feature type="region of interest" description="Disordered" evidence="1">
    <location>
        <begin position="1"/>
        <end position="86"/>
    </location>
</feature>
<name>A0A1R1PS66_ZANCU</name>
<sequence>MRPDPYKQKASRNYKKNNPESKDADSNPKPIKNNSQKEKNSSKIKDTPGPQVERSESKPSTNKLGVSKAGPGNQIGNPKSKKREIVDNSWRYLEQEEESEDEINAEVSALLKYFDEKKNGTMR</sequence>
<proteinExistence type="predicted"/>
<keyword evidence="3" id="KW-1185">Reference proteome</keyword>
<organism evidence="2 3">
    <name type="scientific">Zancudomyces culisetae</name>
    <name type="common">Gut fungus</name>
    <name type="synonym">Smittium culisetae</name>
    <dbReference type="NCBI Taxonomy" id="1213189"/>
    <lineage>
        <taxon>Eukaryota</taxon>
        <taxon>Fungi</taxon>
        <taxon>Fungi incertae sedis</taxon>
        <taxon>Zoopagomycota</taxon>
        <taxon>Kickxellomycotina</taxon>
        <taxon>Harpellomycetes</taxon>
        <taxon>Harpellales</taxon>
        <taxon>Legeriomycetaceae</taxon>
        <taxon>Zancudomyces</taxon>
    </lineage>
</organism>
<comment type="caution">
    <text evidence="2">The sequence shown here is derived from an EMBL/GenBank/DDBJ whole genome shotgun (WGS) entry which is preliminary data.</text>
</comment>
<reference evidence="3" key="1">
    <citation type="submission" date="2017-01" db="EMBL/GenBank/DDBJ databases">
        <authorList>
            <person name="Wang Y."/>
            <person name="White M."/>
            <person name="Kvist S."/>
            <person name="Moncalvo J.-M."/>
        </authorList>
    </citation>
    <scope>NUCLEOTIDE SEQUENCE [LARGE SCALE GENOMIC DNA]</scope>
    <source>
        <strain evidence="3">COL-18-3</strain>
    </source>
</reference>
<feature type="compositionally biased region" description="Basic and acidic residues" evidence="1">
    <location>
        <begin position="35"/>
        <end position="46"/>
    </location>
</feature>
<gene>
    <name evidence="2" type="ORF">AX774_g2747</name>
</gene>